<evidence type="ECO:0000313" key="1">
    <source>
        <dbReference type="EMBL" id="KLU89594.1"/>
    </source>
</evidence>
<gene>
    <name evidence="1" type="ORF">MAPG_08565</name>
</gene>
<reference evidence="3" key="1">
    <citation type="submission" date="2010-05" db="EMBL/GenBank/DDBJ databases">
        <title>The genome sequence of Magnaporthe poae strain ATCC 64411.</title>
        <authorList>
            <person name="Ma L.-J."/>
            <person name="Dead R."/>
            <person name="Young S."/>
            <person name="Zeng Q."/>
            <person name="Koehrsen M."/>
            <person name="Alvarado L."/>
            <person name="Berlin A."/>
            <person name="Chapman S.B."/>
            <person name="Chen Z."/>
            <person name="Freedman E."/>
            <person name="Gellesch M."/>
            <person name="Goldberg J."/>
            <person name="Griggs A."/>
            <person name="Gujja S."/>
            <person name="Heilman E.R."/>
            <person name="Heiman D."/>
            <person name="Hepburn T."/>
            <person name="Howarth C."/>
            <person name="Jen D."/>
            <person name="Larson L."/>
            <person name="Mehta T."/>
            <person name="Neiman D."/>
            <person name="Pearson M."/>
            <person name="Roberts A."/>
            <person name="Saif S."/>
            <person name="Shea T."/>
            <person name="Shenoy N."/>
            <person name="Sisk P."/>
            <person name="Stolte C."/>
            <person name="Sykes S."/>
            <person name="Walk T."/>
            <person name="White J."/>
            <person name="Yandava C."/>
            <person name="Haas B."/>
            <person name="Nusbaum C."/>
            <person name="Birren B."/>
        </authorList>
    </citation>
    <scope>NUCLEOTIDE SEQUENCE [LARGE SCALE GENOMIC DNA]</scope>
    <source>
        <strain evidence="3">ATCC 64411 / 73-15</strain>
    </source>
</reference>
<proteinExistence type="predicted"/>
<evidence type="ECO:0000313" key="3">
    <source>
        <dbReference type="Proteomes" id="UP000011715"/>
    </source>
</evidence>
<reference evidence="1" key="3">
    <citation type="submission" date="2011-03" db="EMBL/GenBank/DDBJ databases">
        <title>Annotation of Magnaporthe poae ATCC 64411.</title>
        <authorList>
            <person name="Ma L.-J."/>
            <person name="Dead R."/>
            <person name="Young S.K."/>
            <person name="Zeng Q."/>
            <person name="Gargeya S."/>
            <person name="Fitzgerald M."/>
            <person name="Haas B."/>
            <person name="Abouelleil A."/>
            <person name="Alvarado L."/>
            <person name="Arachchi H.M."/>
            <person name="Berlin A."/>
            <person name="Brown A."/>
            <person name="Chapman S.B."/>
            <person name="Chen Z."/>
            <person name="Dunbar C."/>
            <person name="Freedman E."/>
            <person name="Gearin G."/>
            <person name="Gellesch M."/>
            <person name="Goldberg J."/>
            <person name="Griggs A."/>
            <person name="Gujja S."/>
            <person name="Heiman D."/>
            <person name="Howarth C."/>
            <person name="Larson L."/>
            <person name="Lui A."/>
            <person name="MacDonald P.J.P."/>
            <person name="Mehta T."/>
            <person name="Montmayeur A."/>
            <person name="Murphy C."/>
            <person name="Neiman D."/>
            <person name="Pearson M."/>
            <person name="Priest M."/>
            <person name="Roberts A."/>
            <person name="Saif S."/>
            <person name="Shea T."/>
            <person name="Shenoy N."/>
            <person name="Sisk P."/>
            <person name="Stolte C."/>
            <person name="Sykes S."/>
            <person name="Yandava C."/>
            <person name="Wortman J."/>
            <person name="Nusbaum C."/>
            <person name="Birren B."/>
        </authorList>
    </citation>
    <scope>NUCLEOTIDE SEQUENCE</scope>
    <source>
        <strain evidence="1">ATCC 64411</strain>
    </source>
</reference>
<dbReference type="EnsemblFungi" id="MAPG_08565T0">
    <property type="protein sequence ID" value="MAPG_08565T0"/>
    <property type="gene ID" value="MAPG_08565"/>
</dbReference>
<protein>
    <submittedName>
        <fullName evidence="1 2">Uncharacterized protein</fullName>
    </submittedName>
</protein>
<reference evidence="2" key="5">
    <citation type="submission" date="2015-06" db="UniProtKB">
        <authorList>
            <consortium name="EnsemblFungi"/>
        </authorList>
    </citation>
    <scope>IDENTIFICATION</scope>
    <source>
        <strain evidence="2">ATCC 64411</strain>
    </source>
</reference>
<organism evidence="2 3">
    <name type="scientific">Magnaporthiopsis poae (strain ATCC 64411 / 73-15)</name>
    <name type="common">Kentucky bluegrass fungus</name>
    <name type="synonym">Magnaporthe poae</name>
    <dbReference type="NCBI Taxonomy" id="644358"/>
    <lineage>
        <taxon>Eukaryota</taxon>
        <taxon>Fungi</taxon>
        <taxon>Dikarya</taxon>
        <taxon>Ascomycota</taxon>
        <taxon>Pezizomycotina</taxon>
        <taxon>Sordariomycetes</taxon>
        <taxon>Sordariomycetidae</taxon>
        <taxon>Magnaporthales</taxon>
        <taxon>Magnaporthaceae</taxon>
        <taxon>Magnaporthiopsis</taxon>
    </lineage>
</organism>
<keyword evidence="3" id="KW-1185">Reference proteome</keyword>
<reference evidence="1" key="2">
    <citation type="submission" date="2010-05" db="EMBL/GenBank/DDBJ databases">
        <title>The Genome Sequence of Magnaporthe poae strain ATCC 64411.</title>
        <authorList>
            <consortium name="The Broad Institute Genome Sequencing Platform"/>
            <consortium name="Broad Institute Genome Sequencing Center for Infectious Disease"/>
            <person name="Ma L.-J."/>
            <person name="Dead R."/>
            <person name="Young S."/>
            <person name="Zeng Q."/>
            <person name="Koehrsen M."/>
            <person name="Alvarado L."/>
            <person name="Berlin A."/>
            <person name="Chapman S.B."/>
            <person name="Chen Z."/>
            <person name="Freedman E."/>
            <person name="Gellesch M."/>
            <person name="Goldberg J."/>
            <person name="Griggs A."/>
            <person name="Gujja S."/>
            <person name="Heilman E.R."/>
            <person name="Heiman D."/>
            <person name="Hepburn T."/>
            <person name="Howarth C."/>
            <person name="Jen D."/>
            <person name="Larson L."/>
            <person name="Mehta T."/>
            <person name="Neiman D."/>
            <person name="Pearson M."/>
            <person name="Roberts A."/>
            <person name="Saif S."/>
            <person name="Shea T."/>
            <person name="Shenoy N."/>
            <person name="Sisk P."/>
            <person name="Stolte C."/>
            <person name="Sykes S."/>
            <person name="Walk T."/>
            <person name="White J."/>
            <person name="Yandava C."/>
            <person name="Haas B."/>
            <person name="Nusbaum C."/>
            <person name="Birren B."/>
        </authorList>
    </citation>
    <scope>NUCLEOTIDE SEQUENCE</scope>
    <source>
        <strain evidence="1">ATCC 64411</strain>
    </source>
</reference>
<dbReference type="VEuPathDB" id="FungiDB:MAPG_08565"/>
<dbReference type="Proteomes" id="UP000011715">
    <property type="component" value="Unassembled WGS sequence"/>
</dbReference>
<dbReference type="EMBL" id="ADBL01002070">
    <property type="status" value="NOT_ANNOTATED_CDS"/>
    <property type="molecule type" value="Genomic_DNA"/>
</dbReference>
<accession>A0A0C4E7P6</accession>
<name>A0A0C4E7P6_MAGP6</name>
<dbReference type="AlphaFoldDB" id="A0A0C4E7P6"/>
<reference evidence="2" key="4">
    <citation type="journal article" date="2015" name="G3 (Bethesda)">
        <title>Genome sequences of three phytopathogenic species of the Magnaporthaceae family of fungi.</title>
        <authorList>
            <person name="Okagaki L.H."/>
            <person name="Nunes C.C."/>
            <person name="Sailsbery J."/>
            <person name="Clay B."/>
            <person name="Brown D."/>
            <person name="John T."/>
            <person name="Oh Y."/>
            <person name="Young N."/>
            <person name="Fitzgerald M."/>
            <person name="Haas B.J."/>
            <person name="Zeng Q."/>
            <person name="Young S."/>
            <person name="Adiconis X."/>
            <person name="Fan L."/>
            <person name="Levin J.Z."/>
            <person name="Mitchell T.K."/>
            <person name="Okubara P.A."/>
            <person name="Farman M.L."/>
            <person name="Kohn L.M."/>
            <person name="Birren B."/>
            <person name="Ma L.-J."/>
            <person name="Dean R.A."/>
        </authorList>
    </citation>
    <scope>NUCLEOTIDE SEQUENCE</scope>
    <source>
        <strain evidence="2">ATCC 64411 / 73-15</strain>
    </source>
</reference>
<sequence length="157" mass="17375">MSKQLAYHCIRSFYRAAHLLKHEHVIRYRGEEKEKSRPTVPEIGEAASWPRGSVDQWHLQTGEWRGQTAALTAFGGSHGPVLAEGLDFRGLPSAAGAHALIPFFAFPIPAKTGDFAEVDQNWEPKEQTPCLAAIAVLEIIDERKQPPPAQQRGSPSR</sequence>
<dbReference type="EMBL" id="GL876973">
    <property type="protein sequence ID" value="KLU89594.1"/>
    <property type="molecule type" value="Genomic_DNA"/>
</dbReference>
<evidence type="ECO:0000313" key="2">
    <source>
        <dbReference type="EnsemblFungi" id="MAPG_08565T0"/>
    </source>
</evidence>